<reference evidence="1 2" key="1">
    <citation type="journal article" date="2012" name="Science">
        <title>The Paleozoic origin of enzymatic lignin decomposition reconstructed from 31 fungal genomes.</title>
        <authorList>
            <person name="Floudas D."/>
            <person name="Binder M."/>
            <person name="Riley R."/>
            <person name="Barry K."/>
            <person name="Blanchette R.A."/>
            <person name="Henrissat B."/>
            <person name="Martinez A.T."/>
            <person name="Otillar R."/>
            <person name="Spatafora J.W."/>
            <person name="Yadav J.S."/>
            <person name="Aerts A."/>
            <person name="Benoit I."/>
            <person name="Boyd A."/>
            <person name="Carlson A."/>
            <person name="Copeland A."/>
            <person name="Coutinho P.M."/>
            <person name="de Vries R.P."/>
            <person name="Ferreira P."/>
            <person name="Findley K."/>
            <person name="Foster B."/>
            <person name="Gaskell J."/>
            <person name="Glotzer D."/>
            <person name="Gorecki P."/>
            <person name="Heitman J."/>
            <person name="Hesse C."/>
            <person name="Hori C."/>
            <person name="Igarashi K."/>
            <person name="Jurgens J.A."/>
            <person name="Kallen N."/>
            <person name="Kersten P."/>
            <person name="Kohler A."/>
            <person name="Kuees U."/>
            <person name="Kumar T.K.A."/>
            <person name="Kuo A."/>
            <person name="LaButti K."/>
            <person name="Larrondo L.F."/>
            <person name="Lindquist E."/>
            <person name="Ling A."/>
            <person name="Lombard V."/>
            <person name="Lucas S."/>
            <person name="Lundell T."/>
            <person name="Martin R."/>
            <person name="McLaughlin D.J."/>
            <person name="Morgenstern I."/>
            <person name="Morin E."/>
            <person name="Murat C."/>
            <person name="Nagy L.G."/>
            <person name="Nolan M."/>
            <person name="Ohm R.A."/>
            <person name="Patyshakuliyeva A."/>
            <person name="Rokas A."/>
            <person name="Ruiz-Duenas F.J."/>
            <person name="Sabat G."/>
            <person name="Salamov A."/>
            <person name="Samejima M."/>
            <person name="Schmutz J."/>
            <person name="Slot J.C."/>
            <person name="St John F."/>
            <person name="Stenlid J."/>
            <person name="Sun H."/>
            <person name="Sun S."/>
            <person name="Syed K."/>
            <person name="Tsang A."/>
            <person name="Wiebenga A."/>
            <person name="Young D."/>
            <person name="Pisabarro A."/>
            <person name="Eastwood D.C."/>
            <person name="Martin F."/>
            <person name="Cullen D."/>
            <person name="Grigoriev I.V."/>
            <person name="Hibbett D.S."/>
        </authorList>
    </citation>
    <scope>NUCLEOTIDE SEQUENCE [LARGE SCALE GENOMIC DNA]</scope>
    <source>
        <strain evidence="1 2">MD-104</strain>
    </source>
</reference>
<gene>
    <name evidence="1" type="ORF">WOLCODRAFT_159245</name>
</gene>
<name>A0A2H3JLJ2_WOLCO</name>
<accession>A0A2H3JLJ2</accession>
<sequence length="154" mass="17498">MLTVSDLTKLRNREREVVLAVQDDLVRIRGAEEPVEEFQYELMFVDVIEATRHDGRSMIEAIDTSEAAKDVEDVSMLGAMSREEVESTFCFLDQIGIGSLACTIHWVKVIGSFDLGHESDLRPRRFLFHRRARQHTDDIGKTVDSGQDRSLCAL</sequence>
<organism evidence="1 2">
    <name type="scientific">Wolfiporia cocos (strain MD-104)</name>
    <name type="common">Brown rot fungus</name>
    <dbReference type="NCBI Taxonomy" id="742152"/>
    <lineage>
        <taxon>Eukaryota</taxon>
        <taxon>Fungi</taxon>
        <taxon>Dikarya</taxon>
        <taxon>Basidiomycota</taxon>
        <taxon>Agaricomycotina</taxon>
        <taxon>Agaricomycetes</taxon>
        <taxon>Polyporales</taxon>
        <taxon>Phaeolaceae</taxon>
        <taxon>Wolfiporia</taxon>
    </lineage>
</organism>
<evidence type="ECO:0000313" key="2">
    <source>
        <dbReference type="Proteomes" id="UP000218811"/>
    </source>
</evidence>
<protein>
    <submittedName>
        <fullName evidence="1">Uncharacterized protein</fullName>
    </submittedName>
</protein>
<evidence type="ECO:0000313" key="1">
    <source>
        <dbReference type="EMBL" id="PCH39659.1"/>
    </source>
</evidence>
<dbReference type="Proteomes" id="UP000218811">
    <property type="component" value="Unassembled WGS sequence"/>
</dbReference>
<proteinExistence type="predicted"/>
<dbReference type="EMBL" id="KB468031">
    <property type="protein sequence ID" value="PCH39659.1"/>
    <property type="molecule type" value="Genomic_DNA"/>
</dbReference>
<dbReference type="AlphaFoldDB" id="A0A2H3JLJ2"/>
<keyword evidence="2" id="KW-1185">Reference proteome</keyword>